<protein>
    <submittedName>
        <fullName evidence="2">Uncharacterized protein</fullName>
    </submittedName>
</protein>
<dbReference type="AlphaFoldDB" id="D3BUI5"/>
<evidence type="ECO:0000313" key="2">
    <source>
        <dbReference type="EMBL" id="EFA74773.1"/>
    </source>
</evidence>
<accession>D3BUI5</accession>
<sequence>MFMNMNLGAEGHENDDYINRDPDIRDPDEEEE</sequence>
<dbReference type="InParanoid" id="D3BUI5"/>
<dbReference type="GeneID" id="31367273"/>
<gene>
    <name evidence="2" type="ORF">PPL_11805</name>
</gene>
<evidence type="ECO:0000313" key="3">
    <source>
        <dbReference type="Proteomes" id="UP000001396"/>
    </source>
</evidence>
<comment type="caution">
    <text evidence="2">The sequence shown here is derived from an EMBL/GenBank/DDBJ whole genome shotgun (WGS) entry which is preliminary data.</text>
</comment>
<dbReference type="RefSeq" id="XP_020426907.1">
    <property type="nucleotide sequence ID" value="XM_020582553.1"/>
</dbReference>
<evidence type="ECO:0000256" key="1">
    <source>
        <dbReference type="SAM" id="MobiDB-lite"/>
    </source>
</evidence>
<reference evidence="2 3" key="1">
    <citation type="journal article" date="2011" name="Genome Res.">
        <title>Phylogeny-wide analysis of social amoeba genomes highlights ancient origins for complex intercellular communication.</title>
        <authorList>
            <person name="Heidel A.J."/>
            <person name="Lawal H.M."/>
            <person name="Felder M."/>
            <person name="Schilde C."/>
            <person name="Helps N.R."/>
            <person name="Tunggal B."/>
            <person name="Rivero F."/>
            <person name="John U."/>
            <person name="Schleicher M."/>
            <person name="Eichinger L."/>
            <person name="Platzer M."/>
            <person name="Noegel A.A."/>
            <person name="Schaap P."/>
            <person name="Gloeckner G."/>
        </authorList>
    </citation>
    <scope>NUCLEOTIDE SEQUENCE [LARGE SCALE GENOMIC DNA]</scope>
    <source>
        <strain evidence="3">ATCC 26659 / Pp 5 / PN500</strain>
    </source>
</reference>
<organism evidence="2 3">
    <name type="scientific">Heterostelium pallidum (strain ATCC 26659 / Pp 5 / PN500)</name>
    <name type="common">Cellular slime mold</name>
    <name type="synonym">Polysphondylium pallidum</name>
    <dbReference type="NCBI Taxonomy" id="670386"/>
    <lineage>
        <taxon>Eukaryota</taxon>
        <taxon>Amoebozoa</taxon>
        <taxon>Evosea</taxon>
        <taxon>Eumycetozoa</taxon>
        <taxon>Dictyostelia</taxon>
        <taxon>Acytosteliales</taxon>
        <taxon>Acytosteliaceae</taxon>
        <taxon>Heterostelium</taxon>
    </lineage>
</organism>
<name>D3BUI5_HETP5</name>
<dbReference type="EMBL" id="ADBJ01000060">
    <property type="protein sequence ID" value="EFA74773.1"/>
    <property type="molecule type" value="Genomic_DNA"/>
</dbReference>
<feature type="compositionally biased region" description="Basic and acidic residues" evidence="1">
    <location>
        <begin position="10"/>
        <end position="25"/>
    </location>
</feature>
<keyword evidence="3" id="KW-1185">Reference proteome</keyword>
<dbReference type="Proteomes" id="UP000001396">
    <property type="component" value="Unassembled WGS sequence"/>
</dbReference>
<proteinExistence type="predicted"/>
<feature type="region of interest" description="Disordered" evidence="1">
    <location>
        <begin position="1"/>
        <end position="32"/>
    </location>
</feature>